<feature type="transmembrane region" description="Helical" evidence="10">
    <location>
        <begin position="621"/>
        <end position="647"/>
    </location>
</feature>
<dbReference type="InterPro" id="IPR026777">
    <property type="entry name" value="PRM1"/>
</dbReference>
<evidence type="ECO:0000313" key="12">
    <source>
        <dbReference type="EMBL" id="KAA8901375.1"/>
    </source>
</evidence>
<reference evidence="12 13" key="1">
    <citation type="submission" date="2019-09" db="EMBL/GenBank/DDBJ databases">
        <title>Draft genome of the ectomycorrhizal ascomycete Sphaerosporella brunnea.</title>
        <authorList>
            <consortium name="DOE Joint Genome Institute"/>
            <person name="Benucci G.M."/>
            <person name="Marozzi G."/>
            <person name="Antonielli L."/>
            <person name="Sanchez S."/>
            <person name="Marco P."/>
            <person name="Wang X."/>
            <person name="Falini L.B."/>
            <person name="Barry K."/>
            <person name="Haridas S."/>
            <person name="Lipzen A."/>
            <person name="Labutti K."/>
            <person name="Grigoriev I.V."/>
            <person name="Murat C."/>
            <person name="Martin F."/>
            <person name="Albertini E."/>
            <person name="Donnini D."/>
            <person name="Bonito G."/>
        </authorList>
    </citation>
    <scope>NUCLEOTIDE SEQUENCE [LARGE SCALE GENOMIC DNA]</scope>
    <source>
        <strain evidence="12 13">Sb_GMNB300</strain>
    </source>
</reference>
<proteinExistence type="inferred from homology"/>
<feature type="region of interest" description="Disordered" evidence="11">
    <location>
        <begin position="685"/>
        <end position="735"/>
    </location>
</feature>
<protein>
    <recommendedName>
        <fullName evidence="10">Plasma membrane fusion protein PRM1</fullName>
    </recommendedName>
</protein>
<keyword evidence="7 10" id="KW-1133">Transmembrane helix</keyword>
<sequence>MAGLIGNWRDRMFPAAPNPYNPSEINYHPPSYEDTMNAQNARRVPQTVPGLTPYLGARSRLSQVWFNRWTVLLMLILVRIILASISLDNDLESAREKAFSACTGVESMGTAMASMPFYMANGVNDLTAKSIEAAVRALEQTLLLMITGVQEIVVFVVNMITSTYLCLITLAVRGSIEAMVSALKEITDFVNKTMTDVFDSANNEITSFEDALNKIAKSLESIPNFFGKQIDFPTLDLPSLNKLKDGLTIPDDFVKKLDALNNSMPTFQEVKDAANDAIRIPFQLLAKQVNSSLGIYEFDRSVFPVPQKEKMTFCSDNPSINNFFDNLVRTVLKVKNILMGVIIVLAILAMVPMAFREWRTYRTTRSTAYLLSDPDRGFDPVDVVCIASAPNSQILGLKFADRFKSHRRQVLVRWAISYVTSPPALFVLSLGIAGLWSVLCQYILLKQVEAKAPGLAAEVGEFAGMVVDKLNNASAQWAIQSNKAINATNTELNQELFGWVKEGSDSLNNTLNTFVDTMHDGVSKFLLGSPLANAVNDVLDCLITLKIQGIQKALTWAHDNAHVSLPTLPEDVFSKGAQEAVASDSSASSFLANPGSAATDQITNVVVKLTDKWEAQIRQEAIISTCIVCIWLFVVLIAIVRTLALWWGRDLPRGEGGPAPLPHVFTGRTENVIKAPPPAFPTFGTSPNTPCGPPSPEEYPNEKIHMGNVNSGRTNTMDTVGDRRSYHPSFSWGSK</sequence>
<comment type="similarity">
    <text evidence="3 10">Belongs to the PRM1 family.</text>
</comment>
<dbReference type="AlphaFoldDB" id="A0A5J5ESM2"/>
<evidence type="ECO:0000256" key="3">
    <source>
        <dbReference type="ARBA" id="ARBA00010780"/>
    </source>
</evidence>
<evidence type="ECO:0000256" key="7">
    <source>
        <dbReference type="ARBA" id="ARBA00022989"/>
    </source>
</evidence>
<feature type="transmembrane region" description="Helical" evidence="10">
    <location>
        <begin position="337"/>
        <end position="355"/>
    </location>
</feature>
<keyword evidence="5 10" id="KW-0812">Transmembrane</keyword>
<comment type="function">
    <text evidence="1 10">Involved in cell fusion during mating by stabilizing the plasma membrane fusion event.</text>
</comment>
<dbReference type="OrthoDB" id="5356111at2759"/>
<keyword evidence="13" id="KW-1185">Reference proteome</keyword>
<dbReference type="GO" id="GO:0043332">
    <property type="term" value="C:mating projection tip"/>
    <property type="evidence" value="ECO:0007669"/>
    <property type="project" value="UniProtKB-UniRule"/>
</dbReference>
<keyword evidence="6 10" id="KW-0184">Conjugation</keyword>
<dbReference type="EMBL" id="VXIS01000145">
    <property type="protein sequence ID" value="KAA8901375.1"/>
    <property type="molecule type" value="Genomic_DNA"/>
</dbReference>
<evidence type="ECO:0000256" key="6">
    <source>
        <dbReference type="ARBA" id="ARBA00022971"/>
    </source>
</evidence>
<evidence type="ECO:0000256" key="10">
    <source>
        <dbReference type="RuleBase" id="RU366035"/>
    </source>
</evidence>
<dbReference type="Proteomes" id="UP000326924">
    <property type="component" value="Unassembled WGS sequence"/>
</dbReference>
<evidence type="ECO:0000256" key="1">
    <source>
        <dbReference type="ARBA" id="ARBA00002512"/>
    </source>
</evidence>
<feature type="transmembrane region" description="Helical" evidence="10">
    <location>
        <begin position="152"/>
        <end position="172"/>
    </location>
</feature>
<dbReference type="GO" id="GO:0032220">
    <property type="term" value="P:plasma membrane fusion involved in cytogamy"/>
    <property type="evidence" value="ECO:0007669"/>
    <property type="project" value="TreeGrafter"/>
</dbReference>
<evidence type="ECO:0000256" key="11">
    <source>
        <dbReference type="SAM" id="MobiDB-lite"/>
    </source>
</evidence>
<organism evidence="12 13">
    <name type="scientific">Sphaerosporella brunnea</name>
    <dbReference type="NCBI Taxonomy" id="1250544"/>
    <lineage>
        <taxon>Eukaryota</taxon>
        <taxon>Fungi</taxon>
        <taxon>Dikarya</taxon>
        <taxon>Ascomycota</taxon>
        <taxon>Pezizomycotina</taxon>
        <taxon>Pezizomycetes</taxon>
        <taxon>Pezizales</taxon>
        <taxon>Pyronemataceae</taxon>
        <taxon>Sphaerosporella</taxon>
    </lineage>
</organism>
<keyword evidence="4 10" id="KW-1003">Cell membrane</keyword>
<evidence type="ECO:0000313" key="13">
    <source>
        <dbReference type="Proteomes" id="UP000326924"/>
    </source>
</evidence>
<dbReference type="PANTHER" id="PTHR31030:SF1">
    <property type="entry name" value="PLASMA MEMBRANE FUSION PROTEIN PRM1"/>
    <property type="match status" value="1"/>
</dbReference>
<dbReference type="FunCoup" id="A0A5J5ESM2">
    <property type="interactions" value="18"/>
</dbReference>
<evidence type="ECO:0000256" key="5">
    <source>
        <dbReference type="ARBA" id="ARBA00022692"/>
    </source>
</evidence>
<name>A0A5J5ESM2_9PEZI</name>
<dbReference type="GO" id="GO:0005886">
    <property type="term" value="C:plasma membrane"/>
    <property type="evidence" value="ECO:0007669"/>
    <property type="project" value="UniProtKB-SubCell"/>
</dbReference>
<evidence type="ECO:0000256" key="4">
    <source>
        <dbReference type="ARBA" id="ARBA00022475"/>
    </source>
</evidence>
<keyword evidence="9" id="KW-0325">Glycoprotein</keyword>
<dbReference type="InParanoid" id="A0A5J5ESM2"/>
<evidence type="ECO:0000256" key="8">
    <source>
        <dbReference type="ARBA" id="ARBA00023136"/>
    </source>
</evidence>
<feature type="transmembrane region" description="Helical" evidence="10">
    <location>
        <begin position="424"/>
        <end position="445"/>
    </location>
</feature>
<feature type="compositionally biased region" description="Polar residues" evidence="11">
    <location>
        <begin position="708"/>
        <end position="718"/>
    </location>
</feature>
<comment type="caution">
    <text evidence="12">The sequence shown here is derived from an EMBL/GenBank/DDBJ whole genome shotgun (WGS) entry which is preliminary data.</text>
</comment>
<comment type="subcellular location">
    <subcellularLocation>
        <location evidence="2 10">Cell membrane</location>
        <topology evidence="2 10">Multi-pass membrane protein</topology>
    </subcellularLocation>
</comment>
<keyword evidence="8 10" id="KW-0472">Membrane</keyword>
<evidence type="ECO:0000256" key="2">
    <source>
        <dbReference type="ARBA" id="ARBA00004651"/>
    </source>
</evidence>
<feature type="transmembrane region" description="Helical" evidence="10">
    <location>
        <begin position="69"/>
        <end position="87"/>
    </location>
</feature>
<accession>A0A5J5ESM2</accession>
<evidence type="ECO:0000256" key="9">
    <source>
        <dbReference type="ARBA" id="ARBA00023180"/>
    </source>
</evidence>
<gene>
    <name evidence="12" type="ORF">FN846DRAFT_120403</name>
</gene>
<dbReference type="PANTHER" id="PTHR31030">
    <property type="entry name" value="PLASMA MEMBRANE FUSION PROTEIN PRM1"/>
    <property type="match status" value="1"/>
</dbReference>